<name>A0ABY5PPR4_9ACTN</name>
<protein>
    <submittedName>
        <fullName evidence="2">Uncharacterized protein</fullName>
    </submittedName>
</protein>
<gene>
    <name evidence="2" type="ORF">NRK68_00820</name>
</gene>
<accession>A0ABY5PPR4</accession>
<proteinExistence type="predicted"/>
<organism evidence="2 3">
    <name type="scientific">Streptomyces yangpuensis</name>
    <dbReference type="NCBI Taxonomy" id="1648182"/>
    <lineage>
        <taxon>Bacteria</taxon>
        <taxon>Bacillati</taxon>
        <taxon>Actinomycetota</taxon>
        <taxon>Actinomycetes</taxon>
        <taxon>Kitasatosporales</taxon>
        <taxon>Streptomycetaceae</taxon>
        <taxon>Streptomyces</taxon>
    </lineage>
</organism>
<feature type="region of interest" description="Disordered" evidence="1">
    <location>
        <begin position="124"/>
        <end position="147"/>
    </location>
</feature>
<evidence type="ECO:0000256" key="1">
    <source>
        <dbReference type="SAM" id="MobiDB-lite"/>
    </source>
</evidence>
<dbReference type="RefSeq" id="WP_257854421.1">
    <property type="nucleotide sequence ID" value="NZ_CP102514.1"/>
</dbReference>
<sequence>MEDVMATIAATLYEATDYRGRSVAVRPDAGSEGGEAIVYSLAHLGLDRLGSLRAPTVPADPGSPFRQELRWVVNVTVWRDRPRTGAPRDDQRGGTWQGYSADTADLGVWAGRAAYVRVWREPAGDPGHSAVAAPQAPKPSPPFVIME</sequence>
<keyword evidence="3" id="KW-1185">Reference proteome</keyword>
<feature type="compositionally biased region" description="Pro residues" evidence="1">
    <location>
        <begin position="136"/>
        <end position="147"/>
    </location>
</feature>
<evidence type="ECO:0000313" key="3">
    <source>
        <dbReference type="Proteomes" id="UP001057738"/>
    </source>
</evidence>
<dbReference type="EMBL" id="CP102514">
    <property type="protein sequence ID" value="UUY45880.1"/>
    <property type="molecule type" value="Genomic_DNA"/>
</dbReference>
<evidence type="ECO:0000313" key="2">
    <source>
        <dbReference type="EMBL" id="UUY45880.1"/>
    </source>
</evidence>
<dbReference type="Proteomes" id="UP001057738">
    <property type="component" value="Chromosome"/>
</dbReference>
<dbReference type="GeneID" id="95571979"/>
<reference evidence="2" key="1">
    <citation type="submission" date="2022-08" db="EMBL/GenBank/DDBJ databases">
        <authorList>
            <person name="Tian L."/>
        </authorList>
    </citation>
    <scope>NUCLEOTIDE SEQUENCE</scope>
    <source>
        <strain evidence="2">CM253</strain>
    </source>
</reference>